<keyword evidence="1" id="KW-1133">Transmembrane helix</keyword>
<dbReference type="GeneID" id="108614620"/>
<evidence type="ECO:0000256" key="1">
    <source>
        <dbReference type="SAM" id="Phobius"/>
    </source>
</evidence>
<evidence type="ECO:0000256" key="2">
    <source>
        <dbReference type="SAM" id="SignalP"/>
    </source>
</evidence>
<feature type="transmembrane region" description="Helical" evidence="1">
    <location>
        <begin position="87"/>
        <end position="115"/>
    </location>
</feature>
<proteinExistence type="predicted"/>
<evidence type="ECO:0000313" key="3">
    <source>
        <dbReference type="Proteomes" id="UP000694904"/>
    </source>
</evidence>
<protein>
    <submittedName>
        <fullName evidence="4">Uncharacterized protein LOC108614620</fullName>
    </submittedName>
</protein>
<dbReference type="Proteomes" id="UP000694904">
    <property type="component" value="Chromosome 4"/>
</dbReference>
<feature type="chain" id="PRO_5047393587" evidence="2">
    <location>
        <begin position="20"/>
        <end position="160"/>
    </location>
</feature>
<gene>
    <name evidence="4" type="primary">LOC108614620</name>
</gene>
<organism evidence="3 4">
    <name type="scientific">Drosophila arizonae</name>
    <name type="common">Fruit fly</name>
    <dbReference type="NCBI Taxonomy" id="7263"/>
    <lineage>
        <taxon>Eukaryota</taxon>
        <taxon>Metazoa</taxon>
        <taxon>Ecdysozoa</taxon>
        <taxon>Arthropoda</taxon>
        <taxon>Hexapoda</taxon>
        <taxon>Insecta</taxon>
        <taxon>Pterygota</taxon>
        <taxon>Neoptera</taxon>
        <taxon>Endopterygota</taxon>
        <taxon>Diptera</taxon>
        <taxon>Brachycera</taxon>
        <taxon>Muscomorpha</taxon>
        <taxon>Ephydroidea</taxon>
        <taxon>Drosophilidae</taxon>
        <taxon>Drosophila</taxon>
    </lineage>
</organism>
<feature type="signal peptide" evidence="2">
    <location>
        <begin position="1"/>
        <end position="19"/>
    </location>
</feature>
<evidence type="ECO:0000313" key="4">
    <source>
        <dbReference type="RefSeq" id="XP_017864312.1"/>
    </source>
</evidence>
<reference evidence="3" key="1">
    <citation type="journal article" date="1997" name="Nucleic Acids Res.">
        <title>tRNAscan-SE: a program for improved detection of transfer RNA genes in genomic sequence.</title>
        <authorList>
            <person name="Lowe T.M."/>
            <person name="Eddy S.R."/>
        </authorList>
    </citation>
    <scope>NUCLEOTIDE SEQUENCE [LARGE SCALE GENOMIC DNA]</scope>
</reference>
<name>A0ABM1PAS6_DROAR</name>
<feature type="transmembrane region" description="Helical" evidence="1">
    <location>
        <begin position="121"/>
        <end position="143"/>
    </location>
</feature>
<keyword evidence="2" id="KW-0732">Signal</keyword>
<sequence>MIRMPAFNLFLYNILLSQAMQRVVRIKDGPSDQSSSWDQLALIGGLRTSRELPTEHNEFPDSMVYLNYLINASALLADVMQRRRLGFLVVVVIMWNIFVLERILAFELTLIWSLWSNDISSLTYAIVISSITLTNIIHSMLIYESIKMHHGRLRFRRGEK</sequence>
<keyword evidence="1" id="KW-0472">Membrane</keyword>
<accession>A0ABM1PAS6</accession>
<reference evidence="3" key="2">
    <citation type="journal article" date="2016" name="G3 (Bethesda)">
        <title>Genome Evolution in Three Species of Cactophilic Drosophila.</title>
        <authorList>
            <person name="Sanchez-Flores A."/>
            <person name="Penazola F."/>
            <person name="Carpinteyro-Ponce J."/>
            <person name="Nazario-Yepiz N."/>
            <person name="Abreu-Goodger C."/>
            <person name="Machado C.A."/>
            <person name="Markow T.A."/>
        </authorList>
    </citation>
    <scope>NUCLEOTIDE SEQUENCE [LARGE SCALE GENOMIC DNA]</scope>
</reference>
<keyword evidence="1" id="KW-0812">Transmembrane</keyword>
<dbReference type="RefSeq" id="XP_017864312.1">
    <property type="nucleotide sequence ID" value="XM_018008823.1"/>
</dbReference>
<keyword evidence="3" id="KW-1185">Reference proteome</keyword>
<reference evidence="4" key="3">
    <citation type="submission" date="2025-08" db="UniProtKB">
        <authorList>
            <consortium name="RefSeq"/>
        </authorList>
    </citation>
    <scope>IDENTIFICATION</scope>
    <source>
        <tissue evidence="4">Whole organism</tissue>
    </source>
</reference>